<keyword evidence="8" id="KW-1185">Reference proteome</keyword>
<accession>A0ABP3GU91</accession>
<keyword evidence="1 4" id="KW-0813">Transport</keyword>
<sequence precursor="true">MVNKIKLHVLTAAVLLSASAAAINKDFNEPIKVASKYQSGDGINKVSIFRENVKITQGTLSIDADEVEVNAEQGKGREIFIAKGEPAEYQQTMADGSRIRALANHIEYQVDKRTLTLKGNAELHQNSSSVSGDNIEFNMEKEQLVAQGSDDGDGRVETIFQPEPKKKPVQEK</sequence>
<gene>
    <name evidence="4" type="primary">lptA</name>
    <name evidence="7" type="ORF">GCM10009092_18610</name>
</gene>
<dbReference type="EMBL" id="BAAAEI010000008">
    <property type="protein sequence ID" value="GAA0354580.1"/>
    <property type="molecule type" value="Genomic_DNA"/>
</dbReference>
<protein>
    <recommendedName>
        <fullName evidence="4">Lipopolysaccharide export system protein LptA</fullName>
    </recommendedName>
</protein>
<dbReference type="PANTHER" id="PTHR36504">
    <property type="entry name" value="LIPOPOLYSACCHARIDE EXPORT SYSTEM PROTEIN LPTA"/>
    <property type="match status" value="1"/>
</dbReference>
<dbReference type="InterPro" id="IPR014340">
    <property type="entry name" value="LptA"/>
</dbReference>
<evidence type="ECO:0000313" key="7">
    <source>
        <dbReference type="EMBL" id="GAA0354580.1"/>
    </source>
</evidence>
<evidence type="ECO:0000256" key="5">
    <source>
        <dbReference type="SAM" id="MobiDB-lite"/>
    </source>
</evidence>
<evidence type="ECO:0000256" key="1">
    <source>
        <dbReference type="ARBA" id="ARBA00022448"/>
    </source>
</evidence>
<dbReference type="Pfam" id="PF03968">
    <property type="entry name" value="LptD_N"/>
    <property type="match status" value="1"/>
</dbReference>
<proteinExistence type="inferred from homology"/>
<evidence type="ECO:0000259" key="6">
    <source>
        <dbReference type="Pfam" id="PF03968"/>
    </source>
</evidence>
<name>A0ABP3GU91_9ALTE</name>
<evidence type="ECO:0000256" key="3">
    <source>
        <dbReference type="ARBA" id="ARBA00022764"/>
    </source>
</evidence>
<comment type="caution">
    <text evidence="7">The sequence shown here is derived from an EMBL/GenBank/DDBJ whole genome shotgun (WGS) entry which is preliminary data.</text>
</comment>
<comment type="similarity">
    <text evidence="4">Belongs to the LptA family.</text>
</comment>
<keyword evidence="2 4" id="KW-0732">Signal</keyword>
<dbReference type="InterPro" id="IPR052037">
    <property type="entry name" value="LPS_export_LptA"/>
</dbReference>
<evidence type="ECO:0000313" key="8">
    <source>
        <dbReference type="Proteomes" id="UP001501757"/>
    </source>
</evidence>
<comment type="subunit">
    <text evidence="4">Component of the lipopolysaccharide transport and assembly complex.</text>
</comment>
<dbReference type="Proteomes" id="UP001501757">
    <property type="component" value="Unassembled WGS sequence"/>
</dbReference>
<feature type="compositionally biased region" description="Basic and acidic residues" evidence="5">
    <location>
        <begin position="163"/>
        <end position="172"/>
    </location>
</feature>
<dbReference type="RefSeq" id="WP_102797267.1">
    <property type="nucleotide sequence ID" value="NZ_BAAAEI010000008.1"/>
</dbReference>
<evidence type="ECO:0000256" key="4">
    <source>
        <dbReference type="HAMAP-Rule" id="MF_01914"/>
    </source>
</evidence>
<dbReference type="HAMAP" id="MF_01914">
    <property type="entry name" value="LPS_assembly_LptA"/>
    <property type="match status" value="1"/>
</dbReference>
<dbReference type="Gene3D" id="2.60.450.10">
    <property type="entry name" value="Lipopolysaccharide (LPS) transport protein A like domain"/>
    <property type="match status" value="1"/>
</dbReference>
<organism evidence="7 8">
    <name type="scientific">Bowmanella denitrificans</name>
    <dbReference type="NCBI Taxonomy" id="366582"/>
    <lineage>
        <taxon>Bacteria</taxon>
        <taxon>Pseudomonadati</taxon>
        <taxon>Pseudomonadota</taxon>
        <taxon>Gammaproteobacteria</taxon>
        <taxon>Alteromonadales</taxon>
        <taxon>Alteromonadaceae</taxon>
        <taxon>Bowmanella</taxon>
    </lineage>
</organism>
<comment type="function">
    <text evidence="4">Involved in the assembly of lipopolysaccharide (LPS). Required for the translocation of LPS from the inner membrane to the outer membrane. May form a bridge between the inner membrane and the outer membrane, via interactions with LptC and LptD, thereby facilitating LPS transfer across the periplasm.</text>
</comment>
<keyword evidence="3 4" id="KW-0574">Periplasm</keyword>
<feature type="signal peptide" evidence="4">
    <location>
        <begin position="1"/>
        <end position="22"/>
    </location>
</feature>
<feature type="domain" description="Organic solvent tolerance-like N-terminal" evidence="6">
    <location>
        <begin position="33"/>
        <end position="142"/>
    </location>
</feature>
<comment type="subcellular location">
    <subcellularLocation>
        <location evidence="4">Periplasm</location>
    </subcellularLocation>
</comment>
<dbReference type="NCBIfam" id="TIGR03002">
    <property type="entry name" value="outer_YhbN_LptA"/>
    <property type="match status" value="1"/>
</dbReference>
<dbReference type="InterPro" id="IPR005653">
    <property type="entry name" value="OstA-like_N"/>
</dbReference>
<feature type="region of interest" description="Disordered" evidence="5">
    <location>
        <begin position="124"/>
        <end position="172"/>
    </location>
</feature>
<feature type="chain" id="PRO_5044914783" description="Lipopolysaccharide export system protein LptA" evidence="4">
    <location>
        <begin position="23"/>
        <end position="172"/>
    </location>
</feature>
<reference evidence="8" key="1">
    <citation type="journal article" date="2019" name="Int. J. Syst. Evol. Microbiol.">
        <title>The Global Catalogue of Microorganisms (GCM) 10K type strain sequencing project: providing services to taxonomists for standard genome sequencing and annotation.</title>
        <authorList>
            <consortium name="The Broad Institute Genomics Platform"/>
            <consortium name="The Broad Institute Genome Sequencing Center for Infectious Disease"/>
            <person name="Wu L."/>
            <person name="Ma J."/>
        </authorList>
    </citation>
    <scope>NUCLEOTIDE SEQUENCE [LARGE SCALE GENOMIC DNA]</scope>
    <source>
        <strain evidence="8">JCM 13378</strain>
    </source>
</reference>
<dbReference type="PANTHER" id="PTHR36504:SF1">
    <property type="entry name" value="LIPOPOLYSACCHARIDE EXPORT SYSTEM PROTEIN LPTA"/>
    <property type="match status" value="1"/>
</dbReference>
<evidence type="ECO:0000256" key="2">
    <source>
        <dbReference type="ARBA" id="ARBA00022729"/>
    </source>
</evidence>